<dbReference type="EMBL" id="GL378324">
    <property type="protein sequence ID" value="EFJ52541.1"/>
    <property type="molecule type" value="Genomic_DNA"/>
</dbReference>
<feature type="domain" description="EF-hand" evidence="3">
    <location>
        <begin position="32"/>
        <end position="67"/>
    </location>
</feature>
<dbReference type="OrthoDB" id="26525at2759"/>
<feature type="domain" description="EF-hand" evidence="3">
    <location>
        <begin position="1"/>
        <end position="31"/>
    </location>
</feature>
<protein>
    <submittedName>
        <fullName evidence="4">Calmodulin-like protein CamC</fullName>
    </submittedName>
</protein>
<dbReference type="SUPFAM" id="SSF47473">
    <property type="entry name" value="EF-hand"/>
    <property type="match status" value="1"/>
</dbReference>
<dbReference type="AlphaFoldDB" id="D8TJH3"/>
<dbReference type="GO" id="GO:0032588">
    <property type="term" value="C:trans-Golgi network membrane"/>
    <property type="evidence" value="ECO:0007669"/>
    <property type="project" value="TreeGrafter"/>
</dbReference>
<gene>
    <name evidence="4" type="primary">camC</name>
    <name evidence="4" type="ORF">VOLCADRAFT_47605</name>
</gene>
<keyword evidence="1" id="KW-0677">Repeat</keyword>
<dbReference type="FunFam" id="1.10.238.10:FF:000178">
    <property type="entry name" value="Calmodulin-2 A"/>
    <property type="match status" value="1"/>
</dbReference>
<dbReference type="PROSITE" id="PS00018">
    <property type="entry name" value="EF_HAND_1"/>
    <property type="match status" value="1"/>
</dbReference>
<dbReference type="GO" id="GO:0005509">
    <property type="term" value="F:calcium ion binding"/>
    <property type="evidence" value="ECO:0007669"/>
    <property type="project" value="InterPro"/>
</dbReference>
<dbReference type="RefSeq" id="XP_002946614.1">
    <property type="nucleotide sequence ID" value="XM_002946568.1"/>
</dbReference>
<dbReference type="CDD" id="cd00051">
    <property type="entry name" value="EFh"/>
    <property type="match status" value="1"/>
</dbReference>
<dbReference type="InParanoid" id="D8TJH3"/>
<dbReference type="eggNOG" id="KOG0027">
    <property type="taxonomic scope" value="Eukaryota"/>
</dbReference>
<keyword evidence="5" id="KW-1185">Reference proteome</keyword>
<dbReference type="PROSITE" id="PS50222">
    <property type="entry name" value="EF_HAND_2"/>
    <property type="match status" value="3"/>
</dbReference>
<evidence type="ECO:0000256" key="1">
    <source>
        <dbReference type="ARBA" id="ARBA00022737"/>
    </source>
</evidence>
<feature type="domain" description="EF-hand" evidence="3">
    <location>
        <begin position="110"/>
        <end position="139"/>
    </location>
</feature>
<feature type="non-terminal residue" evidence="4">
    <location>
        <position position="1"/>
    </location>
</feature>
<dbReference type="InterPro" id="IPR051111">
    <property type="entry name" value="Ca-binding_regulatory"/>
</dbReference>
<evidence type="ECO:0000259" key="3">
    <source>
        <dbReference type="PROSITE" id="PS50222"/>
    </source>
</evidence>
<dbReference type="KEGG" id="vcn:VOLCADRAFT_47605"/>
<dbReference type="InterPro" id="IPR018247">
    <property type="entry name" value="EF_Hand_1_Ca_BS"/>
</dbReference>
<accession>D8TJH3</accession>
<dbReference type="GeneID" id="9617760"/>
<dbReference type="InterPro" id="IPR002048">
    <property type="entry name" value="EF_hand_dom"/>
</dbReference>
<dbReference type="STRING" id="3068.D8TJH3"/>
<sequence>LKEVFQLFDTEDKGYFTKDDLFFVMEAMGGSPTPQELDAVMYELDSNGDSVVDFPEFLTKFLTATDEKELLSVFHQLAIQEGEGNDDRFAKPRLFAHTLTQYVGERLTDEDKKYLEIIFRGADKDNNGRLDIKEFTAYL</sequence>
<keyword evidence="2" id="KW-0106">Calcium</keyword>
<dbReference type="Gene3D" id="1.10.238.10">
    <property type="entry name" value="EF-hand"/>
    <property type="match status" value="2"/>
</dbReference>
<dbReference type="Proteomes" id="UP000001058">
    <property type="component" value="Unassembled WGS sequence"/>
</dbReference>
<name>D8TJH3_VOLCA</name>
<feature type="non-terminal residue" evidence="4">
    <location>
        <position position="139"/>
    </location>
</feature>
<dbReference type="Pfam" id="PF13499">
    <property type="entry name" value="EF-hand_7"/>
    <property type="match status" value="1"/>
</dbReference>
<proteinExistence type="predicted"/>
<dbReference type="Pfam" id="PF13833">
    <property type="entry name" value="EF-hand_8"/>
    <property type="match status" value="1"/>
</dbReference>
<dbReference type="PANTHER" id="PTHR46311">
    <property type="entry name" value="CALCIUM-BINDING PROTEIN 8-RELATED"/>
    <property type="match status" value="1"/>
</dbReference>
<dbReference type="InterPro" id="IPR011992">
    <property type="entry name" value="EF-hand-dom_pair"/>
</dbReference>
<organism evidence="5">
    <name type="scientific">Volvox carteri f. nagariensis</name>
    <dbReference type="NCBI Taxonomy" id="3068"/>
    <lineage>
        <taxon>Eukaryota</taxon>
        <taxon>Viridiplantae</taxon>
        <taxon>Chlorophyta</taxon>
        <taxon>core chlorophytes</taxon>
        <taxon>Chlorophyceae</taxon>
        <taxon>CS clade</taxon>
        <taxon>Chlamydomonadales</taxon>
        <taxon>Volvocaceae</taxon>
        <taxon>Volvox</taxon>
    </lineage>
</organism>
<evidence type="ECO:0000256" key="2">
    <source>
        <dbReference type="ARBA" id="ARBA00022837"/>
    </source>
</evidence>
<dbReference type="PANTHER" id="PTHR46311:SF5">
    <property type="entry name" value="EF-HAND DOMAIN-CONTAINING PROTEIN"/>
    <property type="match status" value="1"/>
</dbReference>
<evidence type="ECO:0000313" key="5">
    <source>
        <dbReference type="Proteomes" id="UP000001058"/>
    </source>
</evidence>
<evidence type="ECO:0000313" key="4">
    <source>
        <dbReference type="EMBL" id="EFJ52541.1"/>
    </source>
</evidence>
<reference evidence="4 5" key="1">
    <citation type="journal article" date="2010" name="Science">
        <title>Genomic analysis of organismal complexity in the multicellular green alga Volvox carteri.</title>
        <authorList>
            <person name="Prochnik S.E."/>
            <person name="Umen J."/>
            <person name="Nedelcu A.M."/>
            <person name="Hallmann A."/>
            <person name="Miller S.M."/>
            <person name="Nishii I."/>
            <person name="Ferris P."/>
            <person name="Kuo A."/>
            <person name="Mitros T."/>
            <person name="Fritz-Laylin L.K."/>
            <person name="Hellsten U."/>
            <person name="Chapman J."/>
            <person name="Simakov O."/>
            <person name="Rensing S.A."/>
            <person name="Terry A."/>
            <person name="Pangilinan J."/>
            <person name="Kapitonov V."/>
            <person name="Jurka J."/>
            <person name="Salamov A."/>
            <person name="Shapiro H."/>
            <person name="Schmutz J."/>
            <person name="Grimwood J."/>
            <person name="Lindquist E."/>
            <person name="Lucas S."/>
            <person name="Grigoriev I.V."/>
            <person name="Schmitt R."/>
            <person name="Kirk D."/>
            <person name="Rokhsar D.S."/>
        </authorList>
    </citation>
    <scope>NUCLEOTIDE SEQUENCE [LARGE SCALE GENOMIC DNA]</scope>
    <source>
        <strain evidence="5">f. Nagariensis / Eve</strain>
    </source>
</reference>